<evidence type="ECO:0000313" key="6">
    <source>
        <dbReference type="EMBL" id="KAG9698751.1"/>
    </source>
</evidence>
<proteinExistence type="predicted"/>
<reference evidence="6" key="1">
    <citation type="journal article" date="2021" name="J Fungi (Basel)">
        <title>Virulence traits and population genomics of the black yeast Aureobasidium melanogenum.</title>
        <authorList>
            <person name="Cernosa A."/>
            <person name="Sun X."/>
            <person name="Gostincar C."/>
            <person name="Fang C."/>
            <person name="Gunde-Cimerman N."/>
            <person name="Song Z."/>
        </authorList>
    </citation>
    <scope>NUCLEOTIDE SEQUENCE</scope>
    <source>
        <strain evidence="6">EXF-9911</strain>
    </source>
</reference>
<evidence type="ECO:0000256" key="2">
    <source>
        <dbReference type="ARBA" id="ARBA00023127"/>
    </source>
</evidence>
<name>A0A9P8ETP1_AURME</name>
<dbReference type="Pfam" id="PF16899">
    <property type="entry name" value="Cyclin_C_2"/>
    <property type="match status" value="1"/>
</dbReference>
<feature type="region of interest" description="Disordered" evidence="3">
    <location>
        <begin position="407"/>
        <end position="445"/>
    </location>
</feature>
<protein>
    <recommendedName>
        <fullName evidence="1">RNA polymerase II holoenzyme cyclin-like subunit</fullName>
    </recommendedName>
</protein>
<feature type="domain" description="Cyclin C-terminal" evidence="5">
    <location>
        <begin position="242"/>
        <end position="379"/>
    </location>
</feature>
<dbReference type="PANTHER" id="PTHR10026">
    <property type="entry name" value="CYCLIN"/>
    <property type="match status" value="1"/>
</dbReference>
<feature type="compositionally biased region" description="Basic and acidic residues" evidence="3">
    <location>
        <begin position="407"/>
        <end position="420"/>
    </location>
</feature>
<gene>
    <name evidence="6" type="ORF">KCU76_g2015</name>
</gene>
<feature type="region of interest" description="Disordered" evidence="3">
    <location>
        <begin position="1"/>
        <end position="22"/>
    </location>
</feature>
<feature type="non-terminal residue" evidence="6">
    <location>
        <position position="461"/>
    </location>
</feature>
<evidence type="ECO:0000256" key="3">
    <source>
        <dbReference type="SAM" id="MobiDB-lite"/>
    </source>
</evidence>
<dbReference type="InterPro" id="IPR043198">
    <property type="entry name" value="Cyclin/Ssn8"/>
</dbReference>
<dbReference type="Pfam" id="PF00134">
    <property type="entry name" value="Cyclin_N"/>
    <property type="match status" value="1"/>
</dbReference>
<accession>A0A9P8ETP1</accession>
<evidence type="ECO:0000313" key="7">
    <source>
        <dbReference type="Proteomes" id="UP000779574"/>
    </source>
</evidence>
<dbReference type="Proteomes" id="UP000779574">
    <property type="component" value="Unassembled WGS sequence"/>
</dbReference>
<dbReference type="CDD" id="cd20525">
    <property type="entry name" value="CYCLIN_CCNH_rpt2"/>
    <property type="match status" value="1"/>
</dbReference>
<dbReference type="SUPFAM" id="SSF47954">
    <property type="entry name" value="Cyclin-like"/>
    <property type="match status" value="2"/>
</dbReference>
<dbReference type="GO" id="GO:0006357">
    <property type="term" value="P:regulation of transcription by RNA polymerase II"/>
    <property type="evidence" value="ECO:0007669"/>
    <property type="project" value="InterPro"/>
</dbReference>
<reference evidence="6" key="2">
    <citation type="submission" date="2021-08" db="EMBL/GenBank/DDBJ databases">
        <authorList>
            <person name="Gostincar C."/>
            <person name="Sun X."/>
            <person name="Song Z."/>
            <person name="Gunde-Cimerman N."/>
        </authorList>
    </citation>
    <scope>NUCLEOTIDE SEQUENCE</scope>
    <source>
        <strain evidence="6">EXF-9911</strain>
    </source>
</reference>
<comment type="caution">
    <text evidence="6">The sequence shown here is derived from an EMBL/GenBank/DDBJ whole genome shotgun (WGS) entry which is preliminary data.</text>
</comment>
<dbReference type="GO" id="GO:0016538">
    <property type="term" value="F:cyclin-dependent protein serine/threonine kinase regulator activity"/>
    <property type="evidence" value="ECO:0007669"/>
    <property type="project" value="InterPro"/>
</dbReference>
<evidence type="ECO:0000259" key="5">
    <source>
        <dbReference type="Pfam" id="PF16899"/>
    </source>
</evidence>
<dbReference type="InterPro" id="IPR006671">
    <property type="entry name" value="Cyclin_N"/>
</dbReference>
<sequence length="461" mass="50973">MVSRPRRPRVNDDPNEDANLGMVDSTNICPVHLCADTVNISPTTSAAIYSTPQSLTTVQAPSQPDKNLSTAHNTPLVAMAAPPAQTLTEDDIYRTSTQFRLWSFSESALLSLRQNTHEAAVQQARTYLPESSLASLPSAQDELRLVQRYCDQVRNTSDFFGWSVNVKATAVQYLKRFYTTNSVITYPPKEIYKSVLFLASKTEGVHMTLSEYARRIKTDPKDVLAPEYKIIQALRFTLDVRQPFRALKGCLMDLLNLAAGNGAPLPFLTTTPEQLQQQMCSLPPPPQGSRTQWQPPQHIGAKEASDRAHCAYAVARHILDAPALLTDVYFLFTPPQIYLAALKLSDPVLFTFYLSTKIPATAAAHDIIISTIAQCADMLASFDPKAVMSKDERASLEAALEQVRDPSTRDLVGKHEEAKRGGLGVGQVDEQKAERKKLAREKSFREGEDLFGPALVVQQKG</sequence>
<feature type="domain" description="Cyclin N-terminal" evidence="4">
    <location>
        <begin position="165"/>
        <end position="238"/>
    </location>
</feature>
<dbReference type="OrthoDB" id="340962at2759"/>
<evidence type="ECO:0000256" key="1">
    <source>
        <dbReference type="ARBA" id="ARBA00014912"/>
    </source>
</evidence>
<dbReference type="InterPro" id="IPR031658">
    <property type="entry name" value="Cyclin_C_2"/>
</dbReference>
<dbReference type="Gene3D" id="1.10.472.10">
    <property type="entry name" value="Cyclin-like"/>
    <property type="match status" value="2"/>
</dbReference>
<evidence type="ECO:0000259" key="4">
    <source>
        <dbReference type="Pfam" id="PF00134"/>
    </source>
</evidence>
<dbReference type="AlphaFoldDB" id="A0A9P8ETP1"/>
<dbReference type="EMBL" id="JAHFXF010000047">
    <property type="protein sequence ID" value="KAG9698751.1"/>
    <property type="molecule type" value="Genomic_DNA"/>
</dbReference>
<dbReference type="CDD" id="cd20524">
    <property type="entry name" value="CYCLIN_CCNH_rpt1"/>
    <property type="match status" value="1"/>
</dbReference>
<keyword evidence="2" id="KW-0195">Cyclin</keyword>
<dbReference type="InterPro" id="IPR036915">
    <property type="entry name" value="Cyclin-like_sf"/>
</dbReference>
<organism evidence="6 7">
    <name type="scientific">Aureobasidium melanogenum</name>
    <name type="common">Aureobasidium pullulans var. melanogenum</name>
    <dbReference type="NCBI Taxonomy" id="46634"/>
    <lineage>
        <taxon>Eukaryota</taxon>
        <taxon>Fungi</taxon>
        <taxon>Dikarya</taxon>
        <taxon>Ascomycota</taxon>
        <taxon>Pezizomycotina</taxon>
        <taxon>Dothideomycetes</taxon>
        <taxon>Dothideomycetidae</taxon>
        <taxon>Dothideales</taxon>
        <taxon>Saccotheciaceae</taxon>
        <taxon>Aureobasidium</taxon>
    </lineage>
</organism>